<evidence type="ECO:0000313" key="2">
    <source>
        <dbReference type="Proteomes" id="UP000033014"/>
    </source>
</evidence>
<gene>
    <name evidence="1" type="ORF">BCP8-2_184</name>
</gene>
<reference evidence="2" key="1">
    <citation type="submission" date="2014-01" db="EMBL/GenBank/DDBJ databases">
        <title>Genomic and Proteomic Analysis of Broad Host Range Virulent Bacillus Group Phage BCP8-2 Leading To the Creation of New Genus within Myoviruses.</title>
        <authorList>
            <person name="Bandara N."/>
            <person name="Asare P.T."/>
            <person name="Kim K.P."/>
        </authorList>
    </citation>
    <scope>NUCLEOTIDE SEQUENCE [LARGE SCALE GENOMIC DNA]</scope>
</reference>
<name>A0A0E3D9R2_9CAUD</name>
<proteinExistence type="predicted"/>
<dbReference type="KEGG" id="vg:24723448"/>
<protein>
    <submittedName>
        <fullName evidence="1">Uncharacterized protein</fullName>
    </submittedName>
</protein>
<dbReference type="OrthoDB" id="22059at10239"/>
<reference evidence="1 2" key="2">
    <citation type="journal article" date="2015" name="Arch. Virol.">
        <title>Complete genome sequence analysis and identification of putative metallo-beta-lactamase and SpoIIIE homologs in Bacillus cereus group phage BCP8-2, a new member of the proposed Bastille-like group.</title>
        <authorList>
            <person name="Asare P.T."/>
            <person name="Bandara N."/>
            <person name="Jeong T.Y."/>
            <person name="Ryu S."/>
            <person name="Klumpp J."/>
            <person name="Kim K.P."/>
        </authorList>
    </citation>
    <scope>NUCLEOTIDE SEQUENCE [LARGE SCALE GENOMIC DNA]</scope>
    <source>
        <strain evidence="1">BCP8-2</strain>
    </source>
</reference>
<evidence type="ECO:0000313" key="1">
    <source>
        <dbReference type="EMBL" id="AHJ87222.1"/>
    </source>
</evidence>
<keyword evidence="2" id="KW-1185">Reference proteome</keyword>
<dbReference type="RefSeq" id="YP_009149745.1">
    <property type="nucleotide sequence ID" value="NC_027355.1"/>
</dbReference>
<sequence>MNVMYVWEIVYTIGGKVKWVTLNGLNPHTVIGTLQRIQYDKSKKLVIYVVRSIGHIDKSNGEVVLLPLLNPVYK</sequence>
<dbReference type="GeneID" id="24723448"/>
<accession>A0A0E3D9R2</accession>
<dbReference type="Proteomes" id="UP000033014">
    <property type="component" value="Segment"/>
</dbReference>
<dbReference type="EMBL" id="KJ081346">
    <property type="protein sequence ID" value="AHJ87222.1"/>
    <property type="molecule type" value="Genomic_DNA"/>
</dbReference>
<organism evidence="1 2">
    <name type="scientific">Bacillus phage BCP8-2</name>
    <dbReference type="NCBI Taxonomy" id="1129192"/>
    <lineage>
        <taxon>Viruses</taxon>
        <taxon>Duplodnaviria</taxon>
        <taxon>Heunggongvirae</taxon>
        <taxon>Uroviricota</taxon>
        <taxon>Caudoviricetes</taxon>
        <taxon>Herelleviridae</taxon>
        <taxon>Bastillevirinae</taxon>
        <taxon>Caeruleovirus</taxon>
        <taxon>Caeruleovirus BCP82</taxon>
    </lineage>
</organism>